<dbReference type="Proteomes" id="UP000237347">
    <property type="component" value="Unassembled WGS sequence"/>
</dbReference>
<sequence>CQRNPGFGIGLKRIRQGCLGVYHRLDIEEVHHSHRFDNCHAQTHRNCTKCEPKCGHQLCQHTSRGQDSFGLSCLPPPGMATA</sequence>
<comment type="caution">
    <text evidence="1">The sequence shown here is derived from an EMBL/GenBank/DDBJ whole genome shotgun (WGS) entry which is preliminary data.</text>
</comment>
<accession>A0AAW0JVW7</accession>
<protein>
    <submittedName>
        <fullName evidence="1">Uncharacterized protein</fullName>
    </submittedName>
</protein>
<gene>
    <name evidence="1" type="ORF">CFP56_028234</name>
</gene>
<proteinExistence type="predicted"/>
<dbReference type="AlphaFoldDB" id="A0AAW0JVW7"/>
<reference evidence="1 2" key="1">
    <citation type="journal article" date="2018" name="Sci. Data">
        <title>The draft genome sequence of cork oak.</title>
        <authorList>
            <person name="Ramos A.M."/>
            <person name="Usie A."/>
            <person name="Barbosa P."/>
            <person name="Barros P.M."/>
            <person name="Capote T."/>
            <person name="Chaves I."/>
            <person name="Simoes F."/>
            <person name="Abreu I."/>
            <person name="Carrasquinho I."/>
            <person name="Faro C."/>
            <person name="Guimaraes J.B."/>
            <person name="Mendonca D."/>
            <person name="Nobrega F."/>
            <person name="Rodrigues L."/>
            <person name="Saibo N.J.M."/>
            <person name="Varela M.C."/>
            <person name="Egas C."/>
            <person name="Matos J."/>
            <person name="Miguel C.M."/>
            <person name="Oliveira M.M."/>
            <person name="Ricardo C.P."/>
            <person name="Goncalves S."/>
        </authorList>
    </citation>
    <scope>NUCLEOTIDE SEQUENCE [LARGE SCALE GENOMIC DNA]</scope>
    <source>
        <strain evidence="2">cv. HL8</strain>
    </source>
</reference>
<evidence type="ECO:0000313" key="2">
    <source>
        <dbReference type="Proteomes" id="UP000237347"/>
    </source>
</evidence>
<keyword evidence="2" id="KW-1185">Reference proteome</keyword>
<organism evidence="1 2">
    <name type="scientific">Quercus suber</name>
    <name type="common">Cork oak</name>
    <dbReference type="NCBI Taxonomy" id="58331"/>
    <lineage>
        <taxon>Eukaryota</taxon>
        <taxon>Viridiplantae</taxon>
        <taxon>Streptophyta</taxon>
        <taxon>Embryophyta</taxon>
        <taxon>Tracheophyta</taxon>
        <taxon>Spermatophyta</taxon>
        <taxon>Magnoliopsida</taxon>
        <taxon>eudicotyledons</taxon>
        <taxon>Gunneridae</taxon>
        <taxon>Pentapetalae</taxon>
        <taxon>rosids</taxon>
        <taxon>fabids</taxon>
        <taxon>Fagales</taxon>
        <taxon>Fagaceae</taxon>
        <taxon>Quercus</taxon>
    </lineage>
</organism>
<dbReference type="EMBL" id="PKMF04000463">
    <property type="protein sequence ID" value="KAK7830416.1"/>
    <property type="molecule type" value="Genomic_DNA"/>
</dbReference>
<evidence type="ECO:0000313" key="1">
    <source>
        <dbReference type="EMBL" id="KAK7830416.1"/>
    </source>
</evidence>
<feature type="non-terminal residue" evidence="1">
    <location>
        <position position="1"/>
    </location>
</feature>
<name>A0AAW0JVW7_QUESU</name>